<keyword evidence="2" id="KW-1185">Reference proteome</keyword>
<dbReference type="KEGG" id="mgl:MGL_2768"/>
<dbReference type="InterPro" id="IPR050324">
    <property type="entry name" value="CDP-alcohol_PTase-I"/>
</dbReference>
<dbReference type="Pfam" id="PF13242">
    <property type="entry name" value="Hydrolase_like"/>
    <property type="match status" value="1"/>
</dbReference>
<dbReference type="OrthoDB" id="10251048at2759"/>
<dbReference type="OMA" id="RDWASDQ"/>
<evidence type="ECO:0000313" key="2">
    <source>
        <dbReference type="Proteomes" id="UP000008837"/>
    </source>
</evidence>
<dbReference type="Gene3D" id="3.40.50.1000">
    <property type="entry name" value="HAD superfamily/HAD-like"/>
    <property type="match status" value="2"/>
</dbReference>
<protein>
    <recommendedName>
        <fullName evidence="3">TIGR01456 family HAD hydrolase</fullName>
    </recommendedName>
</protein>
<dbReference type="NCBIfam" id="TIGR01460">
    <property type="entry name" value="HAD-SF-IIA"/>
    <property type="match status" value="1"/>
</dbReference>
<evidence type="ECO:0008006" key="3">
    <source>
        <dbReference type="Google" id="ProtNLM"/>
    </source>
</evidence>
<name>A8Q5B0_MALGO</name>
<dbReference type="InterPro" id="IPR006357">
    <property type="entry name" value="HAD-SF_hydro_IIA"/>
</dbReference>
<dbReference type="SUPFAM" id="SSF56784">
    <property type="entry name" value="HAD-like"/>
    <property type="match status" value="1"/>
</dbReference>
<dbReference type="NCBIfam" id="TIGR01456">
    <property type="entry name" value="CECR5"/>
    <property type="match status" value="1"/>
</dbReference>
<comment type="caution">
    <text evidence="1">The sequence shown here is derived from an EMBL/GenBank/DDBJ whole genome shotgun (WGS) entry which is preliminary data.</text>
</comment>
<reference evidence="1 2" key="1">
    <citation type="journal article" date="2007" name="Proc. Natl. Acad. Sci. U.S.A.">
        <title>Dandruff-associated Malassezia genomes reveal convergent and divergent virulence traits shared with plant and human fungal pathogens.</title>
        <authorList>
            <person name="Xu J."/>
            <person name="Saunders C.W."/>
            <person name="Hu P."/>
            <person name="Grant R.A."/>
            <person name="Boekhout T."/>
            <person name="Kuramae E.E."/>
            <person name="Kronstad J.W."/>
            <person name="Deangelis Y.M."/>
            <person name="Reeder N.L."/>
            <person name="Johnstone K.R."/>
            <person name="Leland M."/>
            <person name="Fieno A.M."/>
            <person name="Begley W.M."/>
            <person name="Sun Y."/>
            <person name="Lacey M.P."/>
            <person name="Chaudhary T."/>
            <person name="Keough T."/>
            <person name="Chu L."/>
            <person name="Sears R."/>
            <person name="Yuan B."/>
            <person name="Dawson T.L.Jr."/>
        </authorList>
    </citation>
    <scope>NUCLEOTIDE SEQUENCE [LARGE SCALE GENOMIC DNA]</scope>
    <source>
        <strain evidence="2">ATCC MYA-4612 / CBS 7966</strain>
    </source>
</reference>
<dbReference type="InterPro" id="IPR006353">
    <property type="entry name" value="HAD-SF_hydro_IIA_CECR5"/>
</dbReference>
<dbReference type="FunCoup" id="A8Q5B0">
    <property type="interactions" value="174"/>
</dbReference>
<organism evidence="1 2">
    <name type="scientific">Malassezia globosa (strain ATCC MYA-4612 / CBS 7966)</name>
    <name type="common">Dandruff-associated fungus</name>
    <dbReference type="NCBI Taxonomy" id="425265"/>
    <lineage>
        <taxon>Eukaryota</taxon>
        <taxon>Fungi</taxon>
        <taxon>Dikarya</taxon>
        <taxon>Basidiomycota</taxon>
        <taxon>Ustilaginomycotina</taxon>
        <taxon>Malasseziomycetes</taxon>
        <taxon>Malasseziales</taxon>
        <taxon>Malasseziaceae</taxon>
        <taxon>Malassezia</taxon>
    </lineage>
</organism>
<dbReference type="InParanoid" id="A8Q5B0"/>
<dbReference type="Proteomes" id="UP000008837">
    <property type="component" value="Unassembled WGS sequence"/>
</dbReference>
<dbReference type="GO" id="GO:0005739">
    <property type="term" value="C:mitochondrion"/>
    <property type="evidence" value="ECO:0007669"/>
    <property type="project" value="TreeGrafter"/>
</dbReference>
<gene>
    <name evidence="1" type="ORF">MGL_2768</name>
</gene>
<dbReference type="Pfam" id="PF13344">
    <property type="entry name" value="Hydrolase_6"/>
    <property type="match status" value="1"/>
</dbReference>
<dbReference type="GO" id="GO:0046474">
    <property type="term" value="P:glycerophospholipid biosynthetic process"/>
    <property type="evidence" value="ECO:0007669"/>
    <property type="project" value="TreeGrafter"/>
</dbReference>
<dbReference type="GeneID" id="5854691"/>
<dbReference type="STRING" id="425265.A8Q5B0"/>
<dbReference type="RefSeq" id="XP_001730386.1">
    <property type="nucleotide sequence ID" value="XM_001730334.1"/>
</dbReference>
<proteinExistence type="predicted"/>
<sequence length="345" mass="39016">MWHMLRTNILRSPLKFSNGRRLITSTRYHAPLAIAFDIDGVLKQGPKVLPEAIRTIRILEGENPWKRKVPYLFITNSGGKDEKVRANDLSNDFQTQVLPKQVVQAHTVMQSLVETYKDKAILMLGGPDYPPGSSRQVLEGYGFTQVYTAHDLQAFAPPSFPYGEPKKDQACAIRHADFSKVSFEAIFMLHDSREWGRDIQYAVDLMRSDGGVFGTVLTNEEIRARKPIPIYFSHGDLLWGNDFSVARLGQGAFRTALEAVFHVRILLTTYKQRVTNGIQLNAHTFGKPETSTYEYANGLLQELLLSASEDSCAQIPPENVWMIGDNPYSDILGTHYHRLINDRCK</sequence>
<dbReference type="VEuPathDB" id="FungiDB:MGL_2768"/>
<dbReference type="InterPro" id="IPR023214">
    <property type="entry name" value="HAD_sf"/>
</dbReference>
<dbReference type="EMBL" id="AAYY01000009">
    <property type="protein sequence ID" value="EDP43172.1"/>
    <property type="molecule type" value="Genomic_DNA"/>
</dbReference>
<dbReference type="InterPro" id="IPR036412">
    <property type="entry name" value="HAD-like_sf"/>
</dbReference>
<dbReference type="AlphaFoldDB" id="A8Q5B0"/>
<accession>A8Q5B0</accession>
<dbReference type="PANTHER" id="PTHR14269:SF4">
    <property type="entry name" value="CAT EYE SYNDROME CRITICAL REGION PROTEIN 5"/>
    <property type="match status" value="1"/>
</dbReference>
<evidence type="ECO:0000313" key="1">
    <source>
        <dbReference type="EMBL" id="EDP43172.1"/>
    </source>
</evidence>
<dbReference type="PANTHER" id="PTHR14269">
    <property type="entry name" value="CDP-DIACYLGLYCEROL--GLYCEROL-3-PHOSPHATE 3-PHOSPHATIDYLTRANSFERASE-RELATED"/>
    <property type="match status" value="1"/>
</dbReference>